<evidence type="ECO:0000256" key="10">
    <source>
        <dbReference type="PIRSR" id="PIRSR600101-2"/>
    </source>
</evidence>
<dbReference type="InterPro" id="IPR043137">
    <property type="entry name" value="GGT_ssub_C"/>
</dbReference>
<dbReference type="SUPFAM" id="SSF56235">
    <property type="entry name" value="N-terminal nucleophile aminohydrolases (Ntn hydrolases)"/>
    <property type="match status" value="1"/>
</dbReference>
<dbReference type="Pfam" id="PF01019">
    <property type="entry name" value="G_glu_transpept"/>
    <property type="match status" value="1"/>
</dbReference>
<evidence type="ECO:0000256" key="5">
    <source>
        <dbReference type="ARBA" id="ARBA00022801"/>
    </source>
</evidence>
<dbReference type="UniPathway" id="UPA00204"/>
<evidence type="ECO:0000256" key="2">
    <source>
        <dbReference type="ARBA" id="ARBA00001089"/>
    </source>
</evidence>
<dbReference type="InterPro" id="IPR043138">
    <property type="entry name" value="GGT_lsub"/>
</dbReference>
<evidence type="ECO:0000256" key="6">
    <source>
        <dbReference type="ARBA" id="ARBA00023145"/>
    </source>
</evidence>
<dbReference type="PATRIC" id="fig|504832.7.peg.198"/>
<name>F8BS52_AFIC5</name>
<dbReference type="EC" id="3.4.19.13" evidence="11"/>
<dbReference type="Gene3D" id="3.60.20.40">
    <property type="match status" value="1"/>
</dbReference>
<dbReference type="InterPro" id="IPR055262">
    <property type="entry name" value="GGT_CS"/>
</dbReference>
<reference evidence="12 13" key="1">
    <citation type="journal article" date="2011" name="J. Bacteriol.">
        <title>Complete genome sequences of the chemolithoautotrophic Oligotropha carboxidovorans strains OM4 and OM5.</title>
        <authorList>
            <person name="Volland S."/>
            <person name="Rachinger M."/>
            <person name="Strittmatter A."/>
            <person name="Daniel R."/>
            <person name="Gottschalk G."/>
            <person name="Meyer O."/>
        </authorList>
    </citation>
    <scope>NUCLEOTIDE SEQUENCE [LARGE SCALE GENOMIC DNA]</scope>
    <source>
        <strain evidence="13">ATCC 49405 / DSM 1227 / KCTC 32145 / OM5</strain>
    </source>
</reference>
<dbReference type="GO" id="GO:0006751">
    <property type="term" value="P:glutathione catabolic process"/>
    <property type="evidence" value="ECO:0007669"/>
    <property type="project" value="UniProtKB-UniRule"/>
</dbReference>
<dbReference type="Proteomes" id="UP000007730">
    <property type="component" value="Chromosome"/>
</dbReference>
<dbReference type="AlphaFoldDB" id="F8BS52"/>
<evidence type="ECO:0000256" key="8">
    <source>
        <dbReference type="ARBA" id="ARBA00047417"/>
    </source>
</evidence>
<comment type="similarity">
    <text evidence="3 11">Belongs to the gamma-glutamyltransferase family.</text>
</comment>
<dbReference type="InterPro" id="IPR051792">
    <property type="entry name" value="GGT_bact"/>
</dbReference>
<dbReference type="OrthoDB" id="9781342at2"/>
<comment type="catalytic activity">
    <reaction evidence="8 11">
        <text>an N-terminal (5-L-glutamyl)-[peptide] + an alpha-amino acid = 5-L-glutamyl amino acid + an N-terminal L-alpha-aminoacyl-[peptide]</text>
        <dbReference type="Rhea" id="RHEA:23904"/>
        <dbReference type="Rhea" id="RHEA-COMP:9780"/>
        <dbReference type="Rhea" id="RHEA-COMP:9795"/>
        <dbReference type="ChEBI" id="CHEBI:77644"/>
        <dbReference type="ChEBI" id="CHEBI:78597"/>
        <dbReference type="ChEBI" id="CHEBI:78599"/>
        <dbReference type="ChEBI" id="CHEBI:78608"/>
        <dbReference type="EC" id="2.3.2.2"/>
    </reaction>
</comment>
<accession>F8BS52</accession>
<dbReference type="EMBL" id="CP002826">
    <property type="protein sequence ID" value="AEI04919.1"/>
    <property type="molecule type" value="Genomic_DNA"/>
</dbReference>
<evidence type="ECO:0000313" key="12">
    <source>
        <dbReference type="EMBL" id="AEI04919.1"/>
    </source>
</evidence>
<dbReference type="GO" id="GO:0036374">
    <property type="term" value="F:glutathione hydrolase activity"/>
    <property type="evidence" value="ECO:0007669"/>
    <property type="project" value="UniProtKB-UniRule"/>
</dbReference>
<dbReference type="GO" id="GO:0006750">
    <property type="term" value="P:glutathione biosynthetic process"/>
    <property type="evidence" value="ECO:0007669"/>
    <property type="project" value="UniProtKB-KW"/>
</dbReference>
<comment type="PTM">
    <text evidence="11">Cleaved by autocatalysis into a large and a small subunit.</text>
</comment>
<dbReference type="GO" id="GO:0103068">
    <property type="term" value="F:leukotriene C4 gamma-glutamyl transferase activity"/>
    <property type="evidence" value="ECO:0007669"/>
    <property type="project" value="UniProtKB-EC"/>
</dbReference>
<feature type="binding site" evidence="10">
    <location>
        <position position="137"/>
    </location>
    <ligand>
        <name>L-glutamate</name>
        <dbReference type="ChEBI" id="CHEBI:29985"/>
    </ligand>
</feature>
<dbReference type="MEROPS" id="T03.001"/>
<evidence type="ECO:0000256" key="9">
    <source>
        <dbReference type="PIRSR" id="PIRSR600101-1"/>
    </source>
</evidence>
<dbReference type="InterPro" id="IPR000101">
    <property type="entry name" value="GGT_peptidase"/>
</dbReference>
<gene>
    <name evidence="12" type="primary">ggt1</name>
    <name evidence="12" type="ordered locus">OCA5_c01880</name>
</gene>
<dbReference type="KEGG" id="ocg:OCA5_c01880"/>
<keyword evidence="4 11" id="KW-0808">Transferase</keyword>
<dbReference type="PANTHER" id="PTHR43199:SF1">
    <property type="entry name" value="GLUTATHIONE HYDROLASE PROENZYME"/>
    <property type="match status" value="1"/>
</dbReference>
<keyword evidence="6 11" id="KW-0865">Zymogen</keyword>
<dbReference type="PANTHER" id="PTHR43199">
    <property type="entry name" value="GLUTATHIONE HYDROLASE"/>
    <property type="match status" value="1"/>
</dbReference>
<keyword evidence="5 11" id="KW-0378">Hydrolase</keyword>
<dbReference type="STRING" id="504832.OCA5_c01880"/>
<organism evidence="12 13">
    <name type="scientific">Afipia carboxidovorans (strain ATCC 49405 / DSM 1227 / KCTC 32145 / OM5)</name>
    <name type="common">Oligotropha carboxidovorans</name>
    <dbReference type="NCBI Taxonomy" id="504832"/>
    <lineage>
        <taxon>Bacteria</taxon>
        <taxon>Pseudomonadati</taxon>
        <taxon>Pseudomonadota</taxon>
        <taxon>Alphaproteobacteria</taxon>
        <taxon>Hyphomicrobiales</taxon>
        <taxon>Nitrobacteraceae</taxon>
        <taxon>Afipia</taxon>
    </lineage>
</organism>
<comment type="catalytic activity">
    <reaction evidence="2 11">
        <text>glutathione + H2O = L-cysteinylglycine + L-glutamate</text>
        <dbReference type="Rhea" id="RHEA:28807"/>
        <dbReference type="ChEBI" id="CHEBI:15377"/>
        <dbReference type="ChEBI" id="CHEBI:29985"/>
        <dbReference type="ChEBI" id="CHEBI:57925"/>
        <dbReference type="ChEBI" id="CHEBI:61694"/>
        <dbReference type="EC" id="3.4.19.13"/>
    </reaction>
</comment>
<dbReference type="Gene3D" id="1.10.246.130">
    <property type="match status" value="1"/>
</dbReference>
<comment type="catalytic activity">
    <reaction evidence="1 11">
        <text>an S-substituted glutathione + H2O = an S-substituted L-cysteinylglycine + L-glutamate</text>
        <dbReference type="Rhea" id="RHEA:59468"/>
        <dbReference type="ChEBI" id="CHEBI:15377"/>
        <dbReference type="ChEBI" id="CHEBI:29985"/>
        <dbReference type="ChEBI" id="CHEBI:90779"/>
        <dbReference type="ChEBI" id="CHEBI:143103"/>
        <dbReference type="EC" id="3.4.19.13"/>
    </reaction>
</comment>
<sequence>MSRTRLPAHLIEQFTLILAVPLHAKSGKHRLKHFLLALLLMFSPAVTLAQDARVASKATTAPAKPVFARHGMVVAQERLAAKIGADVLKRGGNAVDAAVATGFAMAVTYPRAGNIGGGGFMVIHLANEKQDIALDYRETAPAAATAQMFIGPDGKPDSAKSRDSALGIGVPGTVAGLIAALERYGSGKLSLRDLLTPAIKLAREGFVVTGDIADTLTRAYPRLSRWPTGAKMFVRADGTPLRDGDRLKQTDLADTLQAIADHGANGFYQGPVANKLAAAIQAAGGIITRDDLEAYRPVWREPVRGTYRGYDIISMPLPSSGGTVLIETLNILEGYDLRKLGAQTPASLHVLIEAMKRAYADRARYLGDPAFVNVPLTRLMSKNYAAQLRRDIDPGKATAVTAAVGAQPHEGTNTTHFSVVDAQGNAVSNTYTLNFSYGVGLVAEGTGVLLNNELDDFTAAPGAANAYGLVGYDANLPGPGKRPLSSMTPTIVLKDGEVVLVTGSPGGSRIISTTLQVIVNTLDHRMNIAQAVSRPRLHHQWRPDEVRIERGFPQATLDGLRAKGHDLVAPMGQTSANSIAATKGGWLGAADPRTRGAMAAGY</sequence>
<feature type="binding site" evidence="10">
    <location>
        <position position="456"/>
    </location>
    <ligand>
        <name>L-glutamate</name>
        <dbReference type="ChEBI" id="CHEBI:29985"/>
    </ligand>
</feature>
<feature type="binding site" evidence="10">
    <location>
        <position position="507"/>
    </location>
    <ligand>
        <name>L-glutamate</name>
        <dbReference type="ChEBI" id="CHEBI:29985"/>
    </ligand>
</feature>
<proteinExistence type="inferred from homology"/>
<evidence type="ECO:0000256" key="3">
    <source>
        <dbReference type="ARBA" id="ARBA00009381"/>
    </source>
</evidence>
<evidence type="ECO:0000313" key="13">
    <source>
        <dbReference type="Proteomes" id="UP000007730"/>
    </source>
</evidence>
<dbReference type="EC" id="2.3.2.2" evidence="11"/>
<feature type="binding site" evidence="10">
    <location>
        <begin position="432"/>
        <end position="434"/>
    </location>
    <ligand>
        <name>L-glutamate</name>
        <dbReference type="ChEBI" id="CHEBI:29985"/>
    </ligand>
</feature>
<comment type="subunit">
    <text evidence="11">This enzyme consists of two polypeptide chains, which are synthesized in precursor form from a single polypeptide.</text>
</comment>
<dbReference type="PRINTS" id="PR01210">
    <property type="entry name" value="GGTRANSPTASE"/>
</dbReference>
<evidence type="ECO:0000256" key="1">
    <source>
        <dbReference type="ARBA" id="ARBA00001049"/>
    </source>
</evidence>
<evidence type="ECO:0000256" key="7">
    <source>
        <dbReference type="ARBA" id="ARBA00023315"/>
    </source>
</evidence>
<dbReference type="PROSITE" id="PS00462">
    <property type="entry name" value="G_GLU_TRANSPEPTIDASE"/>
    <property type="match status" value="1"/>
</dbReference>
<dbReference type="HOGENOM" id="CLU_014813_0_3_5"/>
<dbReference type="NCBIfam" id="TIGR00066">
    <property type="entry name" value="g_glut_trans"/>
    <property type="match status" value="1"/>
</dbReference>
<dbReference type="eggNOG" id="COG0405">
    <property type="taxonomic scope" value="Bacteria"/>
</dbReference>
<keyword evidence="11" id="KW-0317">Glutathione biosynthesis</keyword>
<protein>
    <recommendedName>
        <fullName evidence="11">Glutathione hydrolase proenzyme</fullName>
        <ecNumber evidence="11">2.3.2.2</ecNumber>
        <ecNumber evidence="11">3.4.19.13</ecNumber>
    </recommendedName>
    <component>
        <recommendedName>
            <fullName evidence="11">Glutathione hydrolase large chain</fullName>
        </recommendedName>
    </component>
    <component>
        <recommendedName>
            <fullName evidence="11">Glutathione hydrolase small chain</fullName>
        </recommendedName>
    </component>
</protein>
<evidence type="ECO:0000256" key="11">
    <source>
        <dbReference type="RuleBase" id="RU368036"/>
    </source>
</evidence>
<keyword evidence="7 11" id="KW-0012">Acyltransferase</keyword>
<keyword evidence="13" id="KW-1185">Reference proteome</keyword>
<feature type="binding site" evidence="10">
    <location>
        <begin position="485"/>
        <end position="486"/>
    </location>
    <ligand>
        <name>L-glutamate</name>
        <dbReference type="ChEBI" id="CHEBI:29985"/>
    </ligand>
</feature>
<evidence type="ECO:0000256" key="4">
    <source>
        <dbReference type="ARBA" id="ARBA00022679"/>
    </source>
</evidence>
<feature type="active site" description="Nucleophile" evidence="9">
    <location>
        <position position="414"/>
    </location>
</feature>
<comment type="pathway">
    <text evidence="11">Sulfur metabolism; glutathione metabolism.</text>
</comment>
<dbReference type="InterPro" id="IPR029055">
    <property type="entry name" value="Ntn_hydrolases_N"/>
</dbReference>